<proteinExistence type="predicted"/>
<dbReference type="EMBL" id="BARU01048856">
    <property type="protein sequence ID" value="GAH99691.1"/>
    <property type="molecule type" value="Genomic_DNA"/>
</dbReference>
<comment type="caution">
    <text evidence="1">The sequence shown here is derived from an EMBL/GenBank/DDBJ whole genome shotgun (WGS) entry which is preliminary data.</text>
</comment>
<sequence length="62" mass="6286">VNGEITHGVRLAGQTINVSGNICRDLMAAGSDAKVTSAAKIGGDLILAVRTSRIDGHISGNI</sequence>
<name>X1JYB1_9ZZZZ</name>
<reference evidence="1" key="1">
    <citation type="journal article" date="2014" name="Front. Microbiol.">
        <title>High frequency of phylogenetically diverse reductive dehalogenase-homologous genes in deep subseafloor sedimentary metagenomes.</title>
        <authorList>
            <person name="Kawai M."/>
            <person name="Futagami T."/>
            <person name="Toyoda A."/>
            <person name="Takaki Y."/>
            <person name="Nishi S."/>
            <person name="Hori S."/>
            <person name="Arai W."/>
            <person name="Tsubouchi T."/>
            <person name="Morono Y."/>
            <person name="Uchiyama I."/>
            <person name="Ito T."/>
            <person name="Fujiyama A."/>
            <person name="Inagaki F."/>
            <person name="Takami H."/>
        </authorList>
    </citation>
    <scope>NUCLEOTIDE SEQUENCE</scope>
    <source>
        <strain evidence="1">Expedition CK06-06</strain>
    </source>
</reference>
<protein>
    <recommendedName>
        <fullName evidence="2">Polymer-forming cytoskeletal protein</fullName>
    </recommendedName>
</protein>
<gene>
    <name evidence="1" type="ORF">S03H2_72346</name>
</gene>
<organism evidence="1">
    <name type="scientific">marine sediment metagenome</name>
    <dbReference type="NCBI Taxonomy" id="412755"/>
    <lineage>
        <taxon>unclassified sequences</taxon>
        <taxon>metagenomes</taxon>
        <taxon>ecological metagenomes</taxon>
    </lineage>
</organism>
<feature type="non-terminal residue" evidence="1">
    <location>
        <position position="62"/>
    </location>
</feature>
<dbReference type="AlphaFoldDB" id="X1JYB1"/>
<feature type="non-terminal residue" evidence="1">
    <location>
        <position position="1"/>
    </location>
</feature>
<evidence type="ECO:0008006" key="2">
    <source>
        <dbReference type="Google" id="ProtNLM"/>
    </source>
</evidence>
<evidence type="ECO:0000313" key="1">
    <source>
        <dbReference type="EMBL" id="GAH99691.1"/>
    </source>
</evidence>
<accession>X1JYB1</accession>